<name>A0A853G445_9BURK</name>
<evidence type="ECO:0000313" key="5">
    <source>
        <dbReference type="EMBL" id="NYT50602.1"/>
    </source>
</evidence>
<gene>
    <name evidence="5" type="ORF">H0A72_14875</name>
</gene>
<feature type="domain" description="HpcH/HpaI aldolase/citrate lyase" evidence="4">
    <location>
        <begin position="38"/>
        <end position="263"/>
    </location>
</feature>
<dbReference type="RefSeq" id="WP_180156686.1">
    <property type="nucleotide sequence ID" value="NZ_JACCEM010000007.1"/>
</dbReference>
<dbReference type="PANTHER" id="PTHR30502">
    <property type="entry name" value="2-KETO-3-DEOXY-L-RHAMNONATE ALDOLASE"/>
    <property type="match status" value="1"/>
</dbReference>
<dbReference type="GO" id="GO:0046872">
    <property type="term" value="F:metal ion binding"/>
    <property type="evidence" value="ECO:0007669"/>
    <property type="project" value="UniProtKB-KW"/>
</dbReference>
<dbReference type="Gene3D" id="3.20.20.60">
    <property type="entry name" value="Phosphoenolpyruvate-binding domains"/>
    <property type="match status" value="1"/>
</dbReference>
<dbReference type="PANTHER" id="PTHR30502:SF0">
    <property type="entry name" value="PHOSPHOENOLPYRUVATE CARBOXYLASE FAMILY PROTEIN"/>
    <property type="match status" value="1"/>
</dbReference>
<keyword evidence="3" id="KW-0456">Lyase</keyword>
<evidence type="ECO:0000313" key="6">
    <source>
        <dbReference type="Proteomes" id="UP000559809"/>
    </source>
</evidence>
<evidence type="ECO:0000256" key="1">
    <source>
        <dbReference type="ARBA" id="ARBA00005568"/>
    </source>
</evidence>
<proteinExistence type="inferred from homology"/>
<accession>A0A853G445</accession>
<protein>
    <recommendedName>
        <fullName evidence="4">HpcH/HpaI aldolase/citrate lyase domain-containing protein</fullName>
    </recommendedName>
</protein>
<keyword evidence="2" id="KW-0479">Metal-binding</keyword>
<dbReference type="GO" id="GO:0005737">
    <property type="term" value="C:cytoplasm"/>
    <property type="evidence" value="ECO:0007669"/>
    <property type="project" value="TreeGrafter"/>
</dbReference>
<dbReference type="InterPro" id="IPR005000">
    <property type="entry name" value="Aldolase/citrate-lyase_domain"/>
</dbReference>
<dbReference type="InterPro" id="IPR050251">
    <property type="entry name" value="HpcH-HpaI_aldolase"/>
</dbReference>
<dbReference type="AlphaFoldDB" id="A0A853G445"/>
<dbReference type="SUPFAM" id="SSF51621">
    <property type="entry name" value="Phosphoenolpyruvate/pyruvate domain"/>
    <property type="match status" value="1"/>
</dbReference>
<dbReference type="InterPro" id="IPR015813">
    <property type="entry name" value="Pyrv/PenolPyrv_kinase-like_dom"/>
</dbReference>
<comment type="similarity">
    <text evidence="1">Belongs to the HpcH/HpaI aldolase family.</text>
</comment>
<keyword evidence="6" id="KW-1185">Reference proteome</keyword>
<dbReference type="GO" id="GO:0016832">
    <property type="term" value="F:aldehyde-lyase activity"/>
    <property type="evidence" value="ECO:0007669"/>
    <property type="project" value="TreeGrafter"/>
</dbReference>
<evidence type="ECO:0000259" key="4">
    <source>
        <dbReference type="Pfam" id="PF03328"/>
    </source>
</evidence>
<sequence length="280" mass="30001">MLEKPISATPPCDGSGLMTPLIYSLSPQAAGSGNFLLGSFVFSTDASITELYACAGFDFVIIDMEHGLNDIASTVAHLRAARGAGIHALVRPGAANLADLPRLLDAGCPGVMIPHFGLGDEATRQAIRSVRYWPEGARPTCTGVSAAGFGIADFSAYVRRANAETLTIGLVEDRECIEHLDDVMEKREVNWIMPGPGDLATAYGVPGQLRHPAVENAVDRVFEAGERIGTPIGMYVNDPKEIPRWYQKGARFFVLSIDFKLLAKTLKETGSLCRSAVHAA</sequence>
<organism evidence="5 6">
    <name type="scientific">Parapusillimonas granuli</name>
    <dbReference type="NCBI Taxonomy" id="380911"/>
    <lineage>
        <taxon>Bacteria</taxon>
        <taxon>Pseudomonadati</taxon>
        <taxon>Pseudomonadota</taxon>
        <taxon>Betaproteobacteria</taxon>
        <taxon>Burkholderiales</taxon>
        <taxon>Alcaligenaceae</taxon>
        <taxon>Parapusillimonas</taxon>
    </lineage>
</organism>
<dbReference type="Pfam" id="PF03328">
    <property type="entry name" value="HpcH_HpaI"/>
    <property type="match status" value="1"/>
</dbReference>
<evidence type="ECO:0000256" key="2">
    <source>
        <dbReference type="ARBA" id="ARBA00022723"/>
    </source>
</evidence>
<reference evidence="5 6" key="1">
    <citation type="submission" date="2020-07" db="EMBL/GenBank/DDBJ databases">
        <title>Taxonomic revisions and descriptions of new bacterial species based on genomic comparisons in the high-G+C-content subgroup of the family Alcaligenaceae.</title>
        <authorList>
            <person name="Szabo A."/>
            <person name="Felfoldi T."/>
        </authorList>
    </citation>
    <scope>NUCLEOTIDE SEQUENCE [LARGE SCALE GENOMIC DNA]</scope>
    <source>
        <strain evidence="5 6">LMG 24012</strain>
    </source>
</reference>
<dbReference type="InterPro" id="IPR040442">
    <property type="entry name" value="Pyrv_kinase-like_dom_sf"/>
</dbReference>
<dbReference type="Proteomes" id="UP000559809">
    <property type="component" value="Unassembled WGS sequence"/>
</dbReference>
<evidence type="ECO:0000256" key="3">
    <source>
        <dbReference type="ARBA" id="ARBA00023239"/>
    </source>
</evidence>
<comment type="caution">
    <text evidence="5">The sequence shown here is derived from an EMBL/GenBank/DDBJ whole genome shotgun (WGS) entry which is preliminary data.</text>
</comment>
<dbReference type="EMBL" id="JACCEM010000007">
    <property type="protein sequence ID" value="NYT50602.1"/>
    <property type="molecule type" value="Genomic_DNA"/>
</dbReference>